<dbReference type="eggNOG" id="COG3551">
    <property type="taxonomic scope" value="Bacteria"/>
</dbReference>
<keyword evidence="1 2" id="KW-0808">Transferase</keyword>
<dbReference type="Pfam" id="PF13469">
    <property type="entry name" value="Sulfotransfer_3"/>
    <property type="match status" value="1"/>
</dbReference>
<dbReference type="HOGENOM" id="CLU_846482_0_0_0"/>
<dbReference type="InParanoid" id="S0ETZ4"/>
<protein>
    <submittedName>
        <fullName evidence="2">Sulfotransferase family</fullName>
    </submittedName>
</protein>
<dbReference type="Gene3D" id="3.40.50.300">
    <property type="entry name" value="P-loop containing nucleotide triphosphate hydrolases"/>
    <property type="match status" value="1"/>
</dbReference>
<organism evidence="2 3">
    <name type="scientific">Chthonomonas calidirosea (strain DSM 23976 / ICMP 18418 / T49)</name>
    <dbReference type="NCBI Taxonomy" id="1303518"/>
    <lineage>
        <taxon>Bacteria</taxon>
        <taxon>Bacillati</taxon>
        <taxon>Armatimonadota</taxon>
        <taxon>Chthonomonadia</taxon>
        <taxon>Chthonomonadales</taxon>
        <taxon>Chthonomonadaceae</taxon>
        <taxon>Chthonomonas</taxon>
    </lineage>
</organism>
<reference evidence="3" key="1">
    <citation type="submission" date="2013-03" db="EMBL/GenBank/DDBJ databases">
        <title>Genome sequence of Chthonomonas calidirosea, the first sequenced genome from the Armatimonadetes phylum (formally candidate division OP10).</title>
        <authorList>
            <person name="Lee K.C.Y."/>
            <person name="Morgan X.C."/>
            <person name="Dunfield P.F."/>
            <person name="Tamas I."/>
            <person name="Houghton K.M."/>
            <person name="Vyssotski M."/>
            <person name="Ryan J.L.J."/>
            <person name="Lagutin K."/>
            <person name="McDonald I.R."/>
            <person name="Stott M.B."/>
        </authorList>
    </citation>
    <scope>NUCLEOTIDE SEQUENCE [LARGE SCALE GENOMIC DNA]</scope>
    <source>
        <strain evidence="3">DSM 23976 / ICMP 18418 / T49</strain>
    </source>
</reference>
<sequence>MFEKEIGAVESIIPQDRAPRWIYARFRELKPPIIVIGMHRSGTSLVSAILALMGVYMGRIGNSQEEDKLIVCHTHHNSLIIYASQRSTAFAPTPTTVRDGYAEDESFRLVNQRIFTRAGADWDYVDPLLAVRDEPQFTRSAVRTLQGATFGTLRSQYLSGMPKNYQGAWGWKDPRNTFTLRYWLQLFPDAKVLHVRRSPDAVVRSLMRRAESWAAQTPPFKLPLHRRVLGAISHPRLAFERFALRKMSHQKPHPKTEEDWRHLYDLYVSEGEKYRAMGDQYSEVSYEALLENPQEIITAIANFIEVEINEVILKQAREFILPAETKRW</sequence>
<keyword evidence="3" id="KW-1185">Reference proteome</keyword>
<dbReference type="RefSeq" id="WP_016482574.1">
    <property type="nucleotide sequence ID" value="NC_021487.1"/>
</dbReference>
<dbReference type="Proteomes" id="UP000014227">
    <property type="component" value="Chromosome I"/>
</dbReference>
<dbReference type="STRING" id="454171.CP488_02886"/>
<evidence type="ECO:0000256" key="1">
    <source>
        <dbReference type="ARBA" id="ARBA00022679"/>
    </source>
</evidence>
<evidence type="ECO:0000313" key="3">
    <source>
        <dbReference type="Proteomes" id="UP000014227"/>
    </source>
</evidence>
<proteinExistence type="predicted"/>
<gene>
    <name evidence="2" type="ORF">CCALI_01211</name>
</gene>
<dbReference type="SUPFAM" id="SSF52540">
    <property type="entry name" value="P-loop containing nucleoside triphosphate hydrolases"/>
    <property type="match status" value="1"/>
</dbReference>
<dbReference type="InterPro" id="IPR027417">
    <property type="entry name" value="P-loop_NTPase"/>
</dbReference>
<dbReference type="AlphaFoldDB" id="S0ETZ4"/>
<dbReference type="EMBL" id="HF951689">
    <property type="protein sequence ID" value="CCW35029.1"/>
    <property type="molecule type" value="Genomic_DNA"/>
</dbReference>
<dbReference type="KEGG" id="ccz:CCALI_01211"/>
<dbReference type="PATRIC" id="fig|1303518.3.peg.1233"/>
<name>S0ETZ4_CHTCT</name>
<dbReference type="GO" id="GO:0008476">
    <property type="term" value="F:protein-tyrosine sulfotransferase activity"/>
    <property type="evidence" value="ECO:0007669"/>
    <property type="project" value="InterPro"/>
</dbReference>
<accession>S0ETZ4</accession>
<dbReference type="InterPro" id="IPR026634">
    <property type="entry name" value="TPST-like"/>
</dbReference>
<dbReference type="PANTHER" id="PTHR12788">
    <property type="entry name" value="PROTEIN-TYROSINE SULFOTRANSFERASE 2"/>
    <property type="match status" value="1"/>
</dbReference>
<dbReference type="PANTHER" id="PTHR12788:SF10">
    <property type="entry name" value="PROTEIN-TYROSINE SULFOTRANSFERASE"/>
    <property type="match status" value="1"/>
</dbReference>
<evidence type="ECO:0000313" key="2">
    <source>
        <dbReference type="EMBL" id="CCW35029.1"/>
    </source>
</evidence>